<gene>
    <name evidence="6" type="ORF">ACFOND_12565</name>
</gene>
<dbReference type="Gene3D" id="3.40.47.10">
    <property type="match status" value="1"/>
</dbReference>
<evidence type="ECO:0000313" key="7">
    <source>
        <dbReference type="Proteomes" id="UP001595710"/>
    </source>
</evidence>
<dbReference type="Proteomes" id="UP001595710">
    <property type="component" value="Unassembled WGS sequence"/>
</dbReference>
<dbReference type="PROSITE" id="PS52004">
    <property type="entry name" value="KS3_2"/>
    <property type="match status" value="1"/>
</dbReference>
<dbReference type="RefSeq" id="WP_290282069.1">
    <property type="nucleotide sequence ID" value="NZ_JAUFQI010000001.1"/>
</dbReference>
<evidence type="ECO:0000259" key="5">
    <source>
        <dbReference type="PROSITE" id="PS52004"/>
    </source>
</evidence>
<dbReference type="EMBL" id="JBHRYN010000013">
    <property type="protein sequence ID" value="MFC3702475.1"/>
    <property type="molecule type" value="Genomic_DNA"/>
</dbReference>
<dbReference type="SMART" id="SM00825">
    <property type="entry name" value="PKS_KS"/>
    <property type="match status" value="1"/>
</dbReference>
<keyword evidence="7" id="KW-1185">Reference proteome</keyword>
<evidence type="ECO:0000313" key="6">
    <source>
        <dbReference type="EMBL" id="MFC3702475.1"/>
    </source>
</evidence>
<dbReference type="InterPro" id="IPR014030">
    <property type="entry name" value="Ketoacyl_synth_N"/>
</dbReference>
<evidence type="ECO:0000256" key="4">
    <source>
        <dbReference type="RuleBase" id="RU003694"/>
    </source>
</evidence>
<keyword evidence="3 4" id="KW-0808">Transferase</keyword>
<dbReference type="PANTHER" id="PTHR11712:SF336">
    <property type="entry name" value="3-OXOACYL-[ACYL-CARRIER-PROTEIN] SYNTHASE, MITOCHONDRIAL"/>
    <property type="match status" value="1"/>
</dbReference>
<accession>A0ABV7WX68</accession>
<dbReference type="Pfam" id="PF02801">
    <property type="entry name" value="Ketoacyl-synt_C"/>
    <property type="match status" value="1"/>
</dbReference>
<evidence type="ECO:0000256" key="1">
    <source>
        <dbReference type="ARBA" id="ARBA00005194"/>
    </source>
</evidence>
<dbReference type="InterPro" id="IPR014031">
    <property type="entry name" value="Ketoacyl_synth_C"/>
</dbReference>
<comment type="similarity">
    <text evidence="2 4">Belongs to the thiolase-like superfamily. Beta-ketoacyl-ACP synthases family.</text>
</comment>
<dbReference type="InterPro" id="IPR020841">
    <property type="entry name" value="PKS_Beta-ketoAc_synthase_dom"/>
</dbReference>
<organism evidence="6 7">
    <name type="scientific">Reinekea marina</name>
    <dbReference type="NCBI Taxonomy" id="1310421"/>
    <lineage>
        <taxon>Bacteria</taxon>
        <taxon>Pseudomonadati</taxon>
        <taxon>Pseudomonadota</taxon>
        <taxon>Gammaproteobacteria</taxon>
        <taxon>Oceanospirillales</taxon>
        <taxon>Saccharospirillaceae</taxon>
        <taxon>Reinekea</taxon>
    </lineage>
</organism>
<evidence type="ECO:0000256" key="3">
    <source>
        <dbReference type="ARBA" id="ARBA00022679"/>
    </source>
</evidence>
<dbReference type="InterPro" id="IPR047224">
    <property type="entry name" value="FAS_alpha_su_C"/>
</dbReference>
<dbReference type="SUPFAM" id="SSF53901">
    <property type="entry name" value="Thiolase-like"/>
    <property type="match status" value="2"/>
</dbReference>
<sequence length="611" mass="65981">MKKLPVIVGFGGINTAGRASMHHAHKRMVHDALDDSTMKNTWEDLATLMGLDRNADDFKEQALKGTLIRKIESTLYDPDKVQSAKQGEFNTDATRNFNVKKGHLPETIPENWSVTEIDAKTVNVTIKGPITAVIPDNYKAKVSSAGQLPTGFDPSSYYNSAHHPRGLQMTVFGASDAIQSIGIDWSNIVDHISPDAISVYAGSAVGQTDQYGLKGLYQAGYNGKRTTSKMMPLALPEMAADFVNSYIINSVGNTGSNAGACATFLYNLRQGLIDIQSGQCRVAIVGNSEAPIVPEIMEGFRVMGALAEDEQLKQLDGTETANNRRACRPFSSNAGFTMAESAQFIMLMDDELALELGATVFGSVADVFVNADGNKKSISGPGVGNYITMAKTTALAQAILGDELDKTFVMAHGTGTPQNRVTESHIANEVAKSFKINNWAVSAVKSYVGHSLGPAAADQITAALGVWHTGFVPGIKTIDHIADDVLDSNLNILMDHHAVGEHGAEMLGTVINSKGFGGNNASALILSPEKTKALMKQRHGEKSFTKYQVRNENVLEQQAKFDENTRLNGLSVTYSFGESVMSDKDISFDQESFKLSEFKNKIKLPNSNPFI</sequence>
<evidence type="ECO:0000256" key="2">
    <source>
        <dbReference type="ARBA" id="ARBA00008467"/>
    </source>
</evidence>
<comment type="pathway">
    <text evidence="1">Lipid metabolism; fatty acid biosynthesis.</text>
</comment>
<comment type="caution">
    <text evidence="6">The sequence shown here is derived from an EMBL/GenBank/DDBJ whole genome shotgun (WGS) entry which is preliminary data.</text>
</comment>
<proteinExistence type="inferred from homology"/>
<feature type="domain" description="Ketosynthase family 3 (KS3)" evidence="5">
    <location>
        <begin position="159"/>
        <end position="527"/>
    </location>
</feature>
<dbReference type="InterPro" id="IPR000794">
    <property type="entry name" value="Beta-ketoacyl_synthase"/>
</dbReference>
<dbReference type="CDD" id="cd00828">
    <property type="entry name" value="elong_cond_enzymes"/>
    <property type="match status" value="1"/>
</dbReference>
<dbReference type="PANTHER" id="PTHR11712">
    <property type="entry name" value="POLYKETIDE SYNTHASE-RELATED"/>
    <property type="match status" value="1"/>
</dbReference>
<name>A0ABV7WX68_9GAMM</name>
<protein>
    <submittedName>
        <fullName evidence="6">Beta-ketoacyl synthase</fullName>
    </submittedName>
</protein>
<dbReference type="Pfam" id="PF00109">
    <property type="entry name" value="ketoacyl-synt"/>
    <property type="match status" value="1"/>
</dbReference>
<reference evidence="7" key="1">
    <citation type="journal article" date="2019" name="Int. J. Syst. Evol. Microbiol.">
        <title>The Global Catalogue of Microorganisms (GCM) 10K type strain sequencing project: providing services to taxonomists for standard genome sequencing and annotation.</title>
        <authorList>
            <consortium name="The Broad Institute Genomics Platform"/>
            <consortium name="The Broad Institute Genome Sequencing Center for Infectious Disease"/>
            <person name="Wu L."/>
            <person name="Ma J."/>
        </authorList>
    </citation>
    <scope>NUCLEOTIDE SEQUENCE [LARGE SCALE GENOMIC DNA]</scope>
    <source>
        <strain evidence="7">CECT 8288</strain>
    </source>
</reference>
<dbReference type="InterPro" id="IPR016039">
    <property type="entry name" value="Thiolase-like"/>
</dbReference>